<comment type="similarity">
    <text evidence="1">Belongs to the TolB family.</text>
</comment>
<sequence>MSPYCLHCRPAGGLSRRSFVSLAAASAVASAQPWLLPVAQAAPVAPDGLDVPLAEGEWGDTAVTLTQGTNLAIALSPDRQTLAMDLQGLLWTLPVAGGQARRLTGYLHDVARPHWSPDGRRIAFQSYRDGSFQLWTIAPDGGDLRQLTHGEFDCREPCWSPDGREIAFASDRSGRYALYALDWASGRVRPLVDTEGEDAEPAWSPDGRRVAFASSGRILVVEAAPAEETPAPLLISAGPGASAPAWSPEGRLSWRVVEGTPRDIRASRLMVDGQAVSDEAEDVFPLPAVWRSATELFYTSEGEIRMRRLAPAEAPGITGRVPFSAEVRVTAHRAPLRRRDLDSRAPRKVKGISFPALSPQADRVAFSALGQLWLLTVGQPQPRQLTQDASTKLGPTWSPDGRHLVYACDRSGMLQLWRQALDSGDARQLTHADRPLKQIAWSPDGKTLVCASEDGWLCLVDPDSGALRRVARQTVWSGRPSWSPDGQYLALAAIRPYSARYREGLNAILTVHLASGRMRYQSPRPGASLDVRNVNGPLWTPDGRHFIYTLGGTLWRSPISADGTLQGEPEPLGDDSADALSLSADGSALLYLSNARLRLRTLAGPMAGQVRELPWGLQWRLARPEGITVVHAGRLWDGVADTLRENVDIVIHGHRIAAIEPHRARRPGVRWVDASGLTVMPGLIDMHTHREMGNQLGTRDPRIFLAYGITTTRGLSDNAYLALENKESVDAGLRVGPRHFGTGEALEGARVFMDGMHPLRDQAQLLRQFERARALDYDLLKCYVRLPLDLQARATQMARQLGIPITSHYLFPAVAFGAQGHEHMGGTSRFGYSRTGSMLGVGYQDVVAIAGAARSFRTPTIFGTEGLLGDAPEEVLEDPRVQRMFPPAERAPLEKAARGGPSQPVRMVARQVATVLAQQAAGVTIVCGSDYPIVAPGISLHLNLRAMVKHGMRPVEALRTATRNAGQVLGHDLGTLARGQLADLVCVEGDPLRDIRAAMRVRRVMVGGVDHTLEALMAPFDAAPATGVASVAPAAAELPHAAVDAAADQAWWHDPHWVAEVRRHCCSPMV</sequence>
<dbReference type="InterPro" id="IPR001680">
    <property type="entry name" value="WD40_rpt"/>
</dbReference>
<protein>
    <submittedName>
        <fullName evidence="4">Amidohydrolase family protein</fullName>
    </submittedName>
</protein>
<dbReference type="Gene3D" id="2.120.10.30">
    <property type="entry name" value="TolB, C-terminal domain"/>
    <property type="match status" value="2"/>
</dbReference>
<keyword evidence="5" id="KW-1185">Reference proteome</keyword>
<dbReference type="EMBL" id="BAAAEW010000021">
    <property type="protein sequence ID" value="GAA0754835.1"/>
    <property type="molecule type" value="Genomic_DNA"/>
</dbReference>
<dbReference type="InterPro" id="IPR011659">
    <property type="entry name" value="WD40"/>
</dbReference>
<comment type="caution">
    <text evidence="4">The sequence shown here is derived from an EMBL/GenBank/DDBJ whole genome shotgun (WGS) entry which is preliminary data.</text>
</comment>
<dbReference type="SUPFAM" id="SSF82171">
    <property type="entry name" value="DPP6 N-terminal domain-like"/>
    <property type="match status" value="1"/>
</dbReference>
<dbReference type="Proteomes" id="UP001500279">
    <property type="component" value="Unassembled WGS sequence"/>
</dbReference>
<feature type="chain" id="PRO_5046925920" evidence="2">
    <location>
        <begin position="32"/>
        <end position="1070"/>
    </location>
</feature>
<dbReference type="Pfam" id="PF07676">
    <property type="entry name" value="PD40"/>
    <property type="match status" value="5"/>
</dbReference>
<dbReference type="InterPro" id="IPR011059">
    <property type="entry name" value="Metal-dep_hydrolase_composite"/>
</dbReference>
<dbReference type="SUPFAM" id="SSF51338">
    <property type="entry name" value="Composite domain of metallo-dependent hydrolases"/>
    <property type="match status" value="1"/>
</dbReference>
<dbReference type="Gene3D" id="2.30.40.10">
    <property type="entry name" value="Urease, subunit C, domain 1"/>
    <property type="match status" value="2"/>
</dbReference>
<dbReference type="Gene3D" id="3.20.20.140">
    <property type="entry name" value="Metal-dependent hydrolases"/>
    <property type="match status" value="2"/>
</dbReference>
<dbReference type="PANTHER" id="PTHR36842">
    <property type="entry name" value="PROTEIN TOLB HOMOLOG"/>
    <property type="match status" value="1"/>
</dbReference>
<dbReference type="SUPFAM" id="SSF69304">
    <property type="entry name" value="Tricorn protease N-terminal domain"/>
    <property type="match status" value="1"/>
</dbReference>
<organism evidence="4 5">
    <name type="scientific">Ideonella azotifigens</name>
    <dbReference type="NCBI Taxonomy" id="513160"/>
    <lineage>
        <taxon>Bacteria</taxon>
        <taxon>Pseudomonadati</taxon>
        <taxon>Pseudomonadota</taxon>
        <taxon>Betaproteobacteria</taxon>
        <taxon>Burkholderiales</taxon>
        <taxon>Sphaerotilaceae</taxon>
        <taxon>Ideonella</taxon>
    </lineage>
</organism>
<dbReference type="SMART" id="SM00320">
    <property type="entry name" value="WD40"/>
    <property type="match status" value="3"/>
</dbReference>
<dbReference type="InterPro" id="IPR011042">
    <property type="entry name" value="6-blade_b-propeller_TolB-like"/>
</dbReference>
<feature type="domain" description="Amidohydrolase-related" evidence="3">
    <location>
        <begin position="910"/>
        <end position="1008"/>
    </location>
</feature>
<feature type="signal peptide" evidence="2">
    <location>
        <begin position="1"/>
        <end position="31"/>
    </location>
</feature>
<gene>
    <name evidence="4" type="ORF">GCM10009107_31700</name>
</gene>
<dbReference type="Pfam" id="PF01979">
    <property type="entry name" value="Amidohydro_1"/>
    <property type="match status" value="1"/>
</dbReference>
<keyword evidence="2" id="KW-0732">Signal</keyword>
<evidence type="ECO:0000256" key="1">
    <source>
        <dbReference type="ARBA" id="ARBA00009820"/>
    </source>
</evidence>
<dbReference type="PANTHER" id="PTHR36842:SF1">
    <property type="entry name" value="PROTEIN TOLB"/>
    <property type="match status" value="1"/>
</dbReference>
<dbReference type="InterPro" id="IPR006680">
    <property type="entry name" value="Amidohydro-rel"/>
</dbReference>
<evidence type="ECO:0000313" key="4">
    <source>
        <dbReference type="EMBL" id="GAA0754835.1"/>
    </source>
</evidence>
<accession>A0ABN1K4T4</accession>
<dbReference type="Pfam" id="PF00400">
    <property type="entry name" value="WD40"/>
    <property type="match status" value="1"/>
</dbReference>
<dbReference type="InterPro" id="IPR006311">
    <property type="entry name" value="TAT_signal"/>
</dbReference>
<dbReference type="PROSITE" id="PS51318">
    <property type="entry name" value="TAT"/>
    <property type="match status" value="1"/>
</dbReference>
<dbReference type="Gene3D" id="2.140.10.30">
    <property type="entry name" value="Dipeptidylpeptidase IV, N-terminal domain"/>
    <property type="match status" value="1"/>
</dbReference>
<proteinExistence type="inferred from homology"/>
<evidence type="ECO:0000259" key="3">
    <source>
        <dbReference type="Pfam" id="PF01979"/>
    </source>
</evidence>
<evidence type="ECO:0000313" key="5">
    <source>
        <dbReference type="Proteomes" id="UP001500279"/>
    </source>
</evidence>
<dbReference type="InterPro" id="IPR032466">
    <property type="entry name" value="Metal_Hydrolase"/>
</dbReference>
<reference evidence="4 5" key="1">
    <citation type="journal article" date="2019" name="Int. J. Syst. Evol. Microbiol.">
        <title>The Global Catalogue of Microorganisms (GCM) 10K type strain sequencing project: providing services to taxonomists for standard genome sequencing and annotation.</title>
        <authorList>
            <consortium name="The Broad Institute Genomics Platform"/>
            <consortium name="The Broad Institute Genome Sequencing Center for Infectious Disease"/>
            <person name="Wu L."/>
            <person name="Ma J."/>
        </authorList>
    </citation>
    <scope>NUCLEOTIDE SEQUENCE [LARGE SCALE GENOMIC DNA]</scope>
    <source>
        <strain evidence="4 5">JCM 15503</strain>
    </source>
</reference>
<evidence type="ECO:0000256" key="2">
    <source>
        <dbReference type="SAM" id="SignalP"/>
    </source>
</evidence>
<dbReference type="SUPFAM" id="SSF51556">
    <property type="entry name" value="Metallo-dependent hydrolases"/>
    <property type="match status" value="1"/>
</dbReference>
<name>A0ABN1K4T4_9BURK</name>